<sequence>MGKKKENENLAGELASSFAQWEYLKEHGGSDPFYADGTNMNLVRNHIMYYKNRMVEEYGADYEKYPEIFYRELPPEVKNSYMARAGEIKDGAAQALEYYISDPNFLYLLANKDMLTEKEAKQISLYNVLGYASGLARAIKDGDLISMRRHAGRPEGYLESFAQCATRMMQLIDEKKKAPEQVQGNGQLSLFQFGMEIGQCR</sequence>
<keyword evidence="2" id="KW-1185">Reference proteome</keyword>
<evidence type="ECO:0000313" key="2">
    <source>
        <dbReference type="Proteomes" id="UP000304953"/>
    </source>
</evidence>
<name>A0AC61RPT4_9FIRM</name>
<reference evidence="1" key="1">
    <citation type="submission" date="2019-04" db="EMBL/GenBank/DDBJ databases">
        <title>Microbes associate with the intestines of laboratory mice.</title>
        <authorList>
            <person name="Navarre W."/>
            <person name="Wong E."/>
            <person name="Huang K."/>
            <person name="Tropini C."/>
            <person name="Ng K."/>
            <person name="Yu B."/>
        </authorList>
    </citation>
    <scope>NUCLEOTIDE SEQUENCE</scope>
    <source>
        <strain evidence="1">NM01_1-7b</strain>
    </source>
</reference>
<proteinExistence type="predicted"/>
<dbReference type="Proteomes" id="UP000304953">
    <property type="component" value="Unassembled WGS sequence"/>
</dbReference>
<comment type="caution">
    <text evidence="1">The sequence shown here is derived from an EMBL/GenBank/DDBJ whole genome shotgun (WGS) entry which is preliminary data.</text>
</comment>
<accession>A0AC61RPT4</accession>
<protein>
    <submittedName>
        <fullName evidence="1">Uncharacterized protein</fullName>
    </submittedName>
</protein>
<evidence type="ECO:0000313" key="1">
    <source>
        <dbReference type="EMBL" id="TGY90937.1"/>
    </source>
</evidence>
<organism evidence="1 2">
    <name type="scientific">Petralouisia muris</name>
    <dbReference type="NCBI Taxonomy" id="3032872"/>
    <lineage>
        <taxon>Bacteria</taxon>
        <taxon>Bacillati</taxon>
        <taxon>Bacillota</taxon>
        <taxon>Clostridia</taxon>
        <taxon>Lachnospirales</taxon>
        <taxon>Lachnospiraceae</taxon>
        <taxon>Petralouisia</taxon>
    </lineage>
</organism>
<gene>
    <name evidence="1" type="ORF">E5329_23515</name>
</gene>
<dbReference type="EMBL" id="SRYA01000077">
    <property type="protein sequence ID" value="TGY90937.1"/>
    <property type="molecule type" value="Genomic_DNA"/>
</dbReference>